<feature type="compositionally biased region" description="Gly residues" evidence="1">
    <location>
        <begin position="34"/>
        <end position="43"/>
    </location>
</feature>
<sequence>MISNDGFLSALSFGGDGHSSPDVRLTSAHRNRAHGGGGGGGDNTGSPSPVREVSGLLSYAGATTPTLYTALSASPAYASDYPSAAAYASWAASATPAPHHQYAYGQWAAAAAAESHVYAAATEAERQRQILEVERTLAEEQRRRLESRMTVTEVSRSPSREPGCHDTAEEARGLSVEGLPPPPSSPSPPSAYAEARRGRPHATSQTRGTAAEEEAPQHREGSGRPSPSPEADVRGAAAAVPGLRRSPSYSASPPRPSYGANNPTWSTAPSPPPAERDREDGDTADTADTEPSPSPVRAHATSEGRSSPRRAAPSPPPHPVGGRPHRRRTPPRHPSALRGDAEEERLYEALQRKLDRIQQALRPSTSGELHPLAPRASARALSAYGRRLPLTTPPWPRTVSSVPPLSASPPLTRRAPSADVYVEEVEPLSRYRQPRRLRWDLAHSGNVVVSADASACRADASDALALIEREYDGRLDEVLRRLVIPFYAVGHVGVTRGVLLFAFRWVSPATAAATAARRQRRRQPHHGVGVVSSVLEAVAESGRASPTSALAFGFATRDFAGYGTQAPAFLYLSTGVVSQGLRTSAASGGAERPYAAPYAPGLELAARLDTVQGELEFFVEGVSMGVAFRLCPARHPAPLFPVVVFSTESDAAELVHSE</sequence>
<name>A0AAW0F1Y9_9TRYP</name>
<reference evidence="2 3" key="1">
    <citation type="journal article" date="2021" name="MBio">
        <title>A New Model Trypanosomatid, Novymonas esmeraldas: Genomic Perception of Its 'Candidatus Pandoraea novymonadis' Endosymbiont.</title>
        <authorList>
            <person name="Zakharova A."/>
            <person name="Saura A."/>
            <person name="Butenko A."/>
            <person name="Podesvova L."/>
            <person name="Warmusova S."/>
            <person name="Kostygov A.Y."/>
            <person name="Nenarokova A."/>
            <person name="Lukes J."/>
            <person name="Opperdoes F.R."/>
            <person name="Yurchenko V."/>
        </authorList>
    </citation>
    <scope>NUCLEOTIDE SEQUENCE [LARGE SCALE GENOMIC DNA]</scope>
    <source>
        <strain evidence="2 3">E262AT.01</strain>
    </source>
</reference>
<dbReference type="AlphaFoldDB" id="A0AAW0F1Y9"/>
<evidence type="ECO:0000313" key="2">
    <source>
        <dbReference type="EMBL" id="KAK7200423.1"/>
    </source>
</evidence>
<feature type="region of interest" description="Disordered" evidence="1">
    <location>
        <begin position="17"/>
        <end position="52"/>
    </location>
</feature>
<dbReference type="EMBL" id="JAECZO010000005">
    <property type="protein sequence ID" value="KAK7200423.1"/>
    <property type="molecule type" value="Genomic_DNA"/>
</dbReference>
<dbReference type="Proteomes" id="UP001430356">
    <property type="component" value="Unassembled WGS sequence"/>
</dbReference>
<feature type="compositionally biased region" description="Basic and acidic residues" evidence="1">
    <location>
        <begin position="158"/>
        <end position="172"/>
    </location>
</feature>
<evidence type="ECO:0000256" key="1">
    <source>
        <dbReference type="SAM" id="MobiDB-lite"/>
    </source>
</evidence>
<organism evidence="2 3">
    <name type="scientific">Novymonas esmeraldas</name>
    <dbReference type="NCBI Taxonomy" id="1808958"/>
    <lineage>
        <taxon>Eukaryota</taxon>
        <taxon>Discoba</taxon>
        <taxon>Euglenozoa</taxon>
        <taxon>Kinetoplastea</taxon>
        <taxon>Metakinetoplastina</taxon>
        <taxon>Trypanosomatida</taxon>
        <taxon>Trypanosomatidae</taxon>
        <taxon>Novymonas</taxon>
    </lineage>
</organism>
<feature type="compositionally biased region" description="Low complexity" evidence="1">
    <location>
        <begin position="244"/>
        <end position="268"/>
    </location>
</feature>
<feature type="compositionally biased region" description="Pro residues" evidence="1">
    <location>
        <begin position="179"/>
        <end position="189"/>
    </location>
</feature>
<dbReference type="InterPro" id="IPR043136">
    <property type="entry name" value="B30.2/SPRY_sf"/>
</dbReference>
<feature type="region of interest" description="Disordered" evidence="1">
    <location>
        <begin position="140"/>
        <end position="342"/>
    </location>
</feature>
<protein>
    <submittedName>
        <fullName evidence="2">Uncharacterized protein</fullName>
    </submittedName>
</protein>
<accession>A0AAW0F1Y9</accession>
<keyword evidence="3" id="KW-1185">Reference proteome</keyword>
<evidence type="ECO:0000313" key="3">
    <source>
        <dbReference type="Proteomes" id="UP001430356"/>
    </source>
</evidence>
<proteinExistence type="predicted"/>
<dbReference type="CDD" id="cd11709">
    <property type="entry name" value="SPRY"/>
    <property type="match status" value="1"/>
</dbReference>
<gene>
    <name evidence="2" type="ORF">NESM_000096600</name>
</gene>
<comment type="caution">
    <text evidence="2">The sequence shown here is derived from an EMBL/GenBank/DDBJ whole genome shotgun (WGS) entry which is preliminary data.</text>
</comment>
<dbReference type="Gene3D" id="2.60.120.920">
    <property type="match status" value="1"/>
</dbReference>